<proteinExistence type="predicted"/>
<reference evidence="4" key="1">
    <citation type="submission" date="2020-10" db="EMBL/GenBank/DDBJ databases">
        <authorList>
            <person name="Gilroy R."/>
        </authorList>
    </citation>
    <scope>NUCLEOTIDE SEQUENCE</scope>
    <source>
        <strain evidence="4">ChiSxjej1B13-7041</strain>
    </source>
</reference>
<dbReference type="SUPFAM" id="SSF53850">
    <property type="entry name" value="Periplasmic binding protein-like II"/>
    <property type="match status" value="2"/>
</dbReference>
<dbReference type="PANTHER" id="PTHR35936">
    <property type="entry name" value="MEMBRANE-BOUND LYTIC MUREIN TRANSGLYCOSYLASE F"/>
    <property type="match status" value="1"/>
</dbReference>
<protein>
    <submittedName>
        <fullName evidence="4">Transporter substrate-binding domain-containing protein</fullName>
    </submittedName>
</protein>
<dbReference type="AlphaFoldDB" id="A0A9D1JFV1"/>
<keyword evidence="1 2" id="KW-0732">Signal</keyword>
<evidence type="ECO:0000256" key="2">
    <source>
        <dbReference type="SAM" id="SignalP"/>
    </source>
</evidence>
<evidence type="ECO:0000256" key="1">
    <source>
        <dbReference type="ARBA" id="ARBA00022729"/>
    </source>
</evidence>
<sequence length="278" mass="30097">MKAWKKYAALFLAGAMMMSMAACGGDKKEEAKTEDQGSKDSSETVEITALEDLADLTIGVQSGTTGDLQVSDIVNEDSQVQRFPKGAAAVQALKAGKLDCVVIDSQPAAKFVEANDDLKIIDGLFGEEQYAIALKKGNTELLEKMNGAIQELKDEGTLDKIINNYVGDPGSFQYETPEGTEYPNGKLVMATNAEFEPWEYYEGDQVVGIDADFAKAICDKLGYELEIQDMEFDSILATIASGKADFGAAGMTVDEERLKNADFTDTYANATQVVIVRK</sequence>
<dbReference type="PANTHER" id="PTHR35936:SF17">
    <property type="entry name" value="ARGININE-BINDING EXTRACELLULAR PROTEIN ARTP"/>
    <property type="match status" value="1"/>
</dbReference>
<feature type="chain" id="PRO_5039015746" evidence="2">
    <location>
        <begin position="22"/>
        <end position="278"/>
    </location>
</feature>
<evidence type="ECO:0000259" key="3">
    <source>
        <dbReference type="SMART" id="SM00062"/>
    </source>
</evidence>
<reference evidence="4" key="2">
    <citation type="journal article" date="2021" name="PeerJ">
        <title>Extensive microbial diversity within the chicken gut microbiome revealed by metagenomics and culture.</title>
        <authorList>
            <person name="Gilroy R."/>
            <person name="Ravi A."/>
            <person name="Getino M."/>
            <person name="Pursley I."/>
            <person name="Horton D.L."/>
            <person name="Alikhan N.F."/>
            <person name="Baker D."/>
            <person name="Gharbi K."/>
            <person name="Hall N."/>
            <person name="Watson M."/>
            <person name="Adriaenssens E.M."/>
            <person name="Foster-Nyarko E."/>
            <person name="Jarju S."/>
            <person name="Secka A."/>
            <person name="Antonio M."/>
            <person name="Oren A."/>
            <person name="Chaudhuri R.R."/>
            <person name="La Ragione R."/>
            <person name="Hildebrand F."/>
            <person name="Pallen M.J."/>
        </authorList>
    </citation>
    <scope>NUCLEOTIDE SEQUENCE</scope>
    <source>
        <strain evidence="4">ChiSxjej1B13-7041</strain>
    </source>
</reference>
<dbReference type="EMBL" id="DVHU01000060">
    <property type="protein sequence ID" value="HIR93115.1"/>
    <property type="molecule type" value="Genomic_DNA"/>
</dbReference>
<gene>
    <name evidence="4" type="ORF">IAB98_06825</name>
</gene>
<evidence type="ECO:0000313" key="5">
    <source>
        <dbReference type="Proteomes" id="UP000886841"/>
    </source>
</evidence>
<dbReference type="Proteomes" id="UP000886841">
    <property type="component" value="Unassembled WGS sequence"/>
</dbReference>
<feature type="domain" description="Solute-binding protein family 3/N-terminal" evidence="3">
    <location>
        <begin position="10"/>
        <end position="169"/>
    </location>
</feature>
<dbReference type="PROSITE" id="PS51257">
    <property type="entry name" value="PROKAR_LIPOPROTEIN"/>
    <property type="match status" value="1"/>
</dbReference>
<accession>A0A9D1JFV1</accession>
<name>A0A9D1JFV1_9FIRM</name>
<dbReference type="SMART" id="SM00062">
    <property type="entry name" value="PBPb"/>
    <property type="match status" value="1"/>
</dbReference>
<organism evidence="4 5">
    <name type="scientific">Candidatus Egerieimonas intestinavium</name>
    <dbReference type="NCBI Taxonomy" id="2840777"/>
    <lineage>
        <taxon>Bacteria</taxon>
        <taxon>Bacillati</taxon>
        <taxon>Bacillota</taxon>
        <taxon>Clostridia</taxon>
        <taxon>Lachnospirales</taxon>
        <taxon>Lachnospiraceae</taxon>
        <taxon>Lachnospiraceae incertae sedis</taxon>
        <taxon>Candidatus Egerieimonas</taxon>
    </lineage>
</organism>
<evidence type="ECO:0000313" key="4">
    <source>
        <dbReference type="EMBL" id="HIR93115.1"/>
    </source>
</evidence>
<dbReference type="Pfam" id="PF00497">
    <property type="entry name" value="SBP_bac_3"/>
    <property type="match status" value="2"/>
</dbReference>
<comment type="caution">
    <text evidence="4">The sequence shown here is derived from an EMBL/GenBank/DDBJ whole genome shotgun (WGS) entry which is preliminary data.</text>
</comment>
<feature type="signal peptide" evidence="2">
    <location>
        <begin position="1"/>
        <end position="21"/>
    </location>
</feature>
<dbReference type="Gene3D" id="3.40.190.10">
    <property type="entry name" value="Periplasmic binding protein-like II"/>
    <property type="match status" value="3"/>
</dbReference>
<dbReference type="InterPro" id="IPR001638">
    <property type="entry name" value="Solute-binding_3/MltF_N"/>
</dbReference>